<feature type="compositionally biased region" description="Polar residues" evidence="11">
    <location>
        <begin position="239"/>
        <end position="258"/>
    </location>
</feature>
<dbReference type="PANTHER" id="PTHR31744:SF216">
    <property type="entry name" value="NAC TRANSCRIPTION FACTOR"/>
    <property type="match status" value="1"/>
</dbReference>
<keyword evidence="3" id="KW-0812">Transmembrane</keyword>
<evidence type="ECO:0000256" key="5">
    <source>
        <dbReference type="ARBA" id="ARBA00023015"/>
    </source>
</evidence>
<keyword evidence="14" id="KW-1185">Reference proteome</keyword>
<feature type="compositionally biased region" description="Basic and acidic residues" evidence="11">
    <location>
        <begin position="493"/>
        <end position="511"/>
    </location>
</feature>
<feature type="region of interest" description="Disordered" evidence="11">
    <location>
        <begin position="481"/>
        <end position="511"/>
    </location>
</feature>
<feature type="region of interest" description="Disordered" evidence="11">
    <location>
        <begin position="424"/>
        <end position="446"/>
    </location>
</feature>
<feature type="domain" description="NAC" evidence="12">
    <location>
        <begin position="9"/>
        <end position="162"/>
    </location>
</feature>
<evidence type="ECO:0000256" key="8">
    <source>
        <dbReference type="ARBA" id="ARBA00023159"/>
    </source>
</evidence>
<dbReference type="EMBL" id="JBBWWR010000016">
    <property type="protein sequence ID" value="KAK8948014.1"/>
    <property type="molecule type" value="Genomic_DNA"/>
</dbReference>
<evidence type="ECO:0000256" key="9">
    <source>
        <dbReference type="ARBA" id="ARBA00023163"/>
    </source>
</evidence>
<keyword evidence="8" id="KW-0010">Activator</keyword>
<evidence type="ECO:0000256" key="10">
    <source>
        <dbReference type="ARBA" id="ARBA00023242"/>
    </source>
</evidence>
<keyword evidence="10" id="KW-0539">Nucleus</keyword>
<evidence type="ECO:0000256" key="6">
    <source>
        <dbReference type="ARBA" id="ARBA00023125"/>
    </source>
</evidence>
<keyword evidence="7" id="KW-0472">Membrane</keyword>
<evidence type="ECO:0000256" key="2">
    <source>
        <dbReference type="ARBA" id="ARBA00004167"/>
    </source>
</evidence>
<name>A0ABR2LRU5_9ASPA</name>
<evidence type="ECO:0000256" key="11">
    <source>
        <dbReference type="SAM" id="MobiDB-lite"/>
    </source>
</evidence>
<protein>
    <submittedName>
        <fullName evidence="13">NAC domain-containing protein 78</fullName>
    </submittedName>
</protein>
<accession>A0ABR2LRU5</accession>
<sequence length="595" mass="66613">MTVVPSKSLPLGFRFHPTDEELVNHYLKGKITGRLRSEIEVIPEIDVCKCEPWDLPEKSLIQSDDHEWFFFAPIDRKYPNGHRSNRATCAGYWKATGKDRFIRSRATPLAGVIGMKKTLVFHRGRAPKGVRTSWIMHEYRTTEPEFESGEQGGYVLYRLFKKQEERSLSHNDEDAVVGEYTQTNSNSSPVDAQLIADGTEDLPTPLDLCHEPSTRSLNQTVKDQPAGKSRFLAEKIESGNLTSEQENSGSNGLTTSEGANNIAEVDPLTNVLEQFCDPYDEQSLDKTFPNVSSPIPYTDWSVYNTGYEPDHIDELLNIMLAGHDKYDEDDSLHSFNPEFASGFIKGQREHFGSDFASSSGVNDTKIELQMGDIHTGFNEKQSLPEPLSLHCNSSHAVLQGDLQQHNSEGFNSFSINYIRESPPDSFAMSGDRTSQEIVGGTGNRMKNKSAAKNLWNDSMPPMQGHAKRRLRLQKLVRVGVPSCRETESSSGNGDHRGKRTEEIRTEESRLATDEDNLEQLENLSIHGNSKSSHGSLEMIKNSLFSLPNTRKGGAVIAYTRRLVVLVFFASLCVFLSEVYYSSCYVGICIIFCVDL</sequence>
<dbReference type="Proteomes" id="UP001412067">
    <property type="component" value="Unassembled WGS sequence"/>
</dbReference>
<dbReference type="Pfam" id="PF02365">
    <property type="entry name" value="NAM"/>
    <property type="match status" value="1"/>
</dbReference>
<dbReference type="SUPFAM" id="SSF101941">
    <property type="entry name" value="NAC domain"/>
    <property type="match status" value="1"/>
</dbReference>
<organism evidence="13 14">
    <name type="scientific">Platanthera guangdongensis</name>
    <dbReference type="NCBI Taxonomy" id="2320717"/>
    <lineage>
        <taxon>Eukaryota</taxon>
        <taxon>Viridiplantae</taxon>
        <taxon>Streptophyta</taxon>
        <taxon>Embryophyta</taxon>
        <taxon>Tracheophyta</taxon>
        <taxon>Spermatophyta</taxon>
        <taxon>Magnoliopsida</taxon>
        <taxon>Liliopsida</taxon>
        <taxon>Asparagales</taxon>
        <taxon>Orchidaceae</taxon>
        <taxon>Orchidoideae</taxon>
        <taxon>Orchideae</taxon>
        <taxon>Orchidinae</taxon>
        <taxon>Platanthera</taxon>
    </lineage>
</organism>
<evidence type="ECO:0000256" key="1">
    <source>
        <dbReference type="ARBA" id="ARBA00004123"/>
    </source>
</evidence>
<evidence type="ECO:0000313" key="13">
    <source>
        <dbReference type="EMBL" id="KAK8948014.1"/>
    </source>
</evidence>
<evidence type="ECO:0000256" key="4">
    <source>
        <dbReference type="ARBA" id="ARBA00022989"/>
    </source>
</evidence>
<gene>
    <name evidence="13" type="primary">NAC078</name>
    <name evidence="13" type="ORF">KSP40_PGU008181</name>
</gene>
<dbReference type="InterPro" id="IPR036093">
    <property type="entry name" value="NAC_dom_sf"/>
</dbReference>
<evidence type="ECO:0000259" key="12">
    <source>
        <dbReference type="PROSITE" id="PS51005"/>
    </source>
</evidence>
<dbReference type="InterPro" id="IPR003441">
    <property type="entry name" value="NAC-dom"/>
</dbReference>
<dbReference type="Gene3D" id="2.170.150.80">
    <property type="entry name" value="NAC domain"/>
    <property type="match status" value="1"/>
</dbReference>
<dbReference type="PROSITE" id="PS51005">
    <property type="entry name" value="NAC"/>
    <property type="match status" value="1"/>
</dbReference>
<keyword evidence="9" id="KW-0804">Transcription</keyword>
<proteinExistence type="predicted"/>
<evidence type="ECO:0000256" key="7">
    <source>
        <dbReference type="ARBA" id="ARBA00023136"/>
    </source>
</evidence>
<dbReference type="PANTHER" id="PTHR31744">
    <property type="entry name" value="PROTEIN CUP-SHAPED COTYLEDON 2-RELATED"/>
    <property type="match status" value="1"/>
</dbReference>
<comment type="caution">
    <text evidence="13">The sequence shown here is derived from an EMBL/GenBank/DDBJ whole genome shotgun (WGS) entry which is preliminary data.</text>
</comment>
<feature type="region of interest" description="Disordered" evidence="11">
    <location>
        <begin position="237"/>
        <end position="258"/>
    </location>
</feature>
<keyword evidence="6" id="KW-0238">DNA-binding</keyword>
<keyword evidence="5" id="KW-0805">Transcription regulation</keyword>
<evidence type="ECO:0000256" key="3">
    <source>
        <dbReference type="ARBA" id="ARBA00022692"/>
    </source>
</evidence>
<comment type="subcellular location">
    <subcellularLocation>
        <location evidence="2">Membrane</location>
        <topology evidence="2">Single-pass membrane protein</topology>
    </subcellularLocation>
    <subcellularLocation>
        <location evidence="1">Nucleus</location>
    </subcellularLocation>
</comment>
<reference evidence="13 14" key="1">
    <citation type="journal article" date="2022" name="Nat. Plants">
        <title>Genomes of leafy and leafless Platanthera orchids illuminate the evolution of mycoheterotrophy.</title>
        <authorList>
            <person name="Li M.H."/>
            <person name="Liu K.W."/>
            <person name="Li Z."/>
            <person name="Lu H.C."/>
            <person name="Ye Q.L."/>
            <person name="Zhang D."/>
            <person name="Wang J.Y."/>
            <person name="Li Y.F."/>
            <person name="Zhong Z.M."/>
            <person name="Liu X."/>
            <person name="Yu X."/>
            <person name="Liu D.K."/>
            <person name="Tu X.D."/>
            <person name="Liu B."/>
            <person name="Hao Y."/>
            <person name="Liao X.Y."/>
            <person name="Jiang Y.T."/>
            <person name="Sun W.H."/>
            <person name="Chen J."/>
            <person name="Chen Y.Q."/>
            <person name="Ai Y."/>
            <person name="Zhai J.W."/>
            <person name="Wu S.S."/>
            <person name="Zhou Z."/>
            <person name="Hsiao Y.Y."/>
            <person name="Wu W.L."/>
            <person name="Chen Y.Y."/>
            <person name="Lin Y.F."/>
            <person name="Hsu J.L."/>
            <person name="Li C.Y."/>
            <person name="Wang Z.W."/>
            <person name="Zhao X."/>
            <person name="Zhong W.Y."/>
            <person name="Ma X.K."/>
            <person name="Ma L."/>
            <person name="Huang J."/>
            <person name="Chen G.Z."/>
            <person name="Huang M.Z."/>
            <person name="Huang L."/>
            <person name="Peng D.H."/>
            <person name="Luo Y.B."/>
            <person name="Zou S.Q."/>
            <person name="Chen S.P."/>
            <person name="Lan S."/>
            <person name="Tsai W.C."/>
            <person name="Van de Peer Y."/>
            <person name="Liu Z.J."/>
        </authorList>
    </citation>
    <scope>NUCLEOTIDE SEQUENCE [LARGE SCALE GENOMIC DNA]</scope>
    <source>
        <strain evidence="13">Lor288</strain>
    </source>
</reference>
<keyword evidence="4" id="KW-1133">Transmembrane helix</keyword>
<evidence type="ECO:0000313" key="14">
    <source>
        <dbReference type="Proteomes" id="UP001412067"/>
    </source>
</evidence>